<accession>A0A9Q3GCQ9</accession>
<evidence type="ECO:0000313" key="2">
    <source>
        <dbReference type="EMBL" id="MBW0462833.1"/>
    </source>
</evidence>
<dbReference type="AlphaFoldDB" id="A0A9Q3GCQ9"/>
<organism evidence="2 3">
    <name type="scientific">Austropuccinia psidii MF-1</name>
    <dbReference type="NCBI Taxonomy" id="1389203"/>
    <lineage>
        <taxon>Eukaryota</taxon>
        <taxon>Fungi</taxon>
        <taxon>Dikarya</taxon>
        <taxon>Basidiomycota</taxon>
        <taxon>Pucciniomycotina</taxon>
        <taxon>Pucciniomycetes</taxon>
        <taxon>Pucciniales</taxon>
        <taxon>Sphaerophragmiaceae</taxon>
        <taxon>Austropuccinia</taxon>
    </lineage>
</organism>
<sequence length="96" mass="10886">MKLYHVHPLGLLFLLATLFKPSTADSFKCPNSEKPNAICVQSKNMTYVTYRQANDGLYGTFFCTEKKQGGCCKFEGTNSDESILRSYFVSYCFDPK</sequence>
<feature type="chain" id="PRO_5040166974" evidence="1">
    <location>
        <begin position="25"/>
        <end position="96"/>
    </location>
</feature>
<proteinExistence type="predicted"/>
<dbReference type="EMBL" id="AVOT02000431">
    <property type="protein sequence ID" value="MBW0462833.1"/>
    <property type="molecule type" value="Genomic_DNA"/>
</dbReference>
<gene>
    <name evidence="2" type="ORF">O181_002548</name>
</gene>
<comment type="caution">
    <text evidence="2">The sequence shown here is derived from an EMBL/GenBank/DDBJ whole genome shotgun (WGS) entry which is preliminary data.</text>
</comment>
<evidence type="ECO:0000313" key="3">
    <source>
        <dbReference type="Proteomes" id="UP000765509"/>
    </source>
</evidence>
<name>A0A9Q3GCQ9_9BASI</name>
<evidence type="ECO:0000256" key="1">
    <source>
        <dbReference type="SAM" id="SignalP"/>
    </source>
</evidence>
<reference evidence="2" key="1">
    <citation type="submission" date="2021-03" db="EMBL/GenBank/DDBJ databases">
        <title>Draft genome sequence of rust myrtle Austropuccinia psidii MF-1, a brazilian biotype.</title>
        <authorList>
            <person name="Quecine M.C."/>
            <person name="Pachon D.M.R."/>
            <person name="Bonatelli M.L."/>
            <person name="Correr F.H."/>
            <person name="Franceschini L.M."/>
            <person name="Leite T.F."/>
            <person name="Margarido G.R.A."/>
            <person name="Almeida C.A."/>
            <person name="Ferrarezi J.A."/>
            <person name="Labate C.A."/>
        </authorList>
    </citation>
    <scope>NUCLEOTIDE SEQUENCE</scope>
    <source>
        <strain evidence="2">MF-1</strain>
    </source>
</reference>
<feature type="signal peptide" evidence="1">
    <location>
        <begin position="1"/>
        <end position="24"/>
    </location>
</feature>
<protein>
    <submittedName>
        <fullName evidence="2">Uncharacterized protein</fullName>
    </submittedName>
</protein>
<keyword evidence="1" id="KW-0732">Signal</keyword>
<keyword evidence="3" id="KW-1185">Reference proteome</keyword>
<dbReference type="Proteomes" id="UP000765509">
    <property type="component" value="Unassembled WGS sequence"/>
</dbReference>